<sequence>MNSRRLVFSSNRTNIWLYTASGQENGWADLVDRIAKVKRT</sequence>
<evidence type="ECO:0000313" key="2">
    <source>
        <dbReference type="Proteomes" id="UP000199441"/>
    </source>
</evidence>
<dbReference type="AlphaFoldDB" id="A0A1H3BF52"/>
<keyword evidence="2" id="KW-1185">Reference proteome</keyword>
<name>A0A1H3BF52_9RHOB</name>
<proteinExistence type="predicted"/>
<evidence type="ECO:0000313" key="1">
    <source>
        <dbReference type="EMBL" id="SDX40582.1"/>
    </source>
</evidence>
<dbReference type="EMBL" id="FNOI01000007">
    <property type="protein sequence ID" value="SDX40582.1"/>
    <property type="molecule type" value="Genomic_DNA"/>
</dbReference>
<reference evidence="2" key="1">
    <citation type="submission" date="2016-10" db="EMBL/GenBank/DDBJ databases">
        <authorList>
            <person name="Varghese N."/>
            <person name="Submissions S."/>
        </authorList>
    </citation>
    <scope>NUCLEOTIDE SEQUENCE [LARGE SCALE GENOMIC DNA]</scope>
    <source>
        <strain evidence="2">DSM 26922</strain>
    </source>
</reference>
<organism evidence="1 2">
    <name type="scientific">Litoreibacter albidus</name>
    <dbReference type="NCBI Taxonomy" id="670155"/>
    <lineage>
        <taxon>Bacteria</taxon>
        <taxon>Pseudomonadati</taxon>
        <taxon>Pseudomonadota</taxon>
        <taxon>Alphaproteobacteria</taxon>
        <taxon>Rhodobacterales</taxon>
        <taxon>Roseobacteraceae</taxon>
        <taxon>Litoreibacter</taxon>
    </lineage>
</organism>
<dbReference type="Proteomes" id="UP000199441">
    <property type="component" value="Unassembled WGS sequence"/>
</dbReference>
<gene>
    <name evidence="1" type="ORF">SAMN04488001_3121</name>
</gene>
<accession>A0A1H3BF52</accession>
<protein>
    <submittedName>
        <fullName evidence="1">Uncharacterized protein</fullName>
    </submittedName>
</protein>